<name>A0A8R1WKQ8_BOMMO</name>
<evidence type="ECO:0000313" key="2">
    <source>
        <dbReference type="Proteomes" id="UP000005204"/>
    </source>
</evidence>
<sequence length="109" mass="12349">MEELLGRVECVSLHFVLKINRNKTSVMIVDRANNNSPEVRKIANGDVVQSYIYLGALISNSAGCVDEIKRRMTILTSAMDRLKKIWGTRNITEATKIRLVRALLFPVFL</sequence>
<evidence type="ECO:0008006" key="3">
    <source>
        <dbReference type="Google" id="ProtNLM"/>
    </source>
</evidence>
<dbReference type="AlphaFoldDB" id="A0A8R1WKQ8"/>
<dbReference type="EnsemblMetazoa" id="XM_004931985.1">
    <property type="protein sequence ID" value="XP_004932042.1"/>
    <property type="gene ID" value="LOC101742853"/>
</dbReference>
<dbReference type="PANTHER" id="PTHR47027">
    <property type="entry name" value="REVERSE TRANSCRIPTASE DOMAIN-CONTAINING PROTEIN"/>
    <property type="match status" value="1"/>
</dbReference>
<keyword evidence="2" id="KW-1185">Reference proteome</keyword>
<protein>
    <recommendedName>
        <fullName evidence="3">Endonuclease-reverse transcriptase</fullName>
    </recommendedName>
</protein>
<dbReference type="Proteomes" id="UP000005204">
    <property type="component" value="Unassembled WGS sequence"/>
</dbReference>
<reference evidence="1" key="2">
    <citation type="submission" date="2022-06" db="UniProtKB">
        <authorList>
            <consortium name="EnsemblMetazoa"/>
        </authorList>
    </citation>
    <scope>IDENTIFICATION</scope>
    <source>
        <strain evidence="1">p50T (Dazao)</strain>
    </source>
</reference>
<organism evidence="1 2">
    <name type="scientific">Bombyx mori</name>
    <name type="common">Silk moth</name>
    <dbReference type="NCBI Taxonomy" id="7091"/>
    <lineage>
        <taxon>Eukaryota</taxon>
        <taxon>Metazoa</taxon>
        <taxon>Ecdysozoa</taxon>
        <taxon>Arthropoda</taxon>
        <taxon>Hexapoda</taxon>
        <taxon>Insecta</taxon>
        <taxon>Pterygota</taxon>
        <taxon>Neoptera</taxon>
        <taxon>Endopterygota</taxon>
        <taxon>Lepidoptera</taxon>
        <taxon>Glossata</taxon>
        <taxon>Ditrysia</taxon>
        <taxon>Bombycoidea</taxon>
        <taxon>Bombycidae</taxon>
        <taxon>Bombycinae</taxon>
        <taxon>Bombyx</taxon>
    </lineage>
</organism>
<dbReference type="OrthoDB" id="425681at2759"/>
<dbReference type="PANTHER" id="PTHR47027:SF20">
    <property type="entry name" value="REVERSE TRANSCRIPTASE-LIKE PROTEIN WITH RNA-DIRECTED DNA POLYMERASE DOMAIN"/>
    <property type="match status" value="1"/>
</dbReference>
<evidence type="ECO:0000313" key="1">
    <source>
        <dbReference type="EnsemblMetazoa" id="XP_004932042.1"/>
    </source>
</evidence>
<proteinExistence type="predicted"/>
<reference evidence="2" key="1">
    <citation type="journal article" date="2008" name="Insect Biochem. Mol. Biol.">
        <title>The genome of a lepidopteran model insect, the silkworm Bombyx mori.</title>
        <authorList>
            <consortium name="International Silkworm Genome Consortium"/>
        </authorList>
    </citation>
    <scope>NUCLEOTIDE SEQUENCE [LARGE SCALE GENOMIC DNA]</scope>
    <source>
        <strain evidence="2">p50T</strain>
    </source>
</reference>
<accession>A0A8R1WKQ8</accession>